<keyword evidence="3" id="KW-0479">Metal-binding</keyword>
<proteinExistence type="predicted"/>
<dbReference type="InterPro" id="IPR050246">
    <property type="entry name" value="Class_II_FBP_aldolase"/>
</dbReference>
<feature type="active site" description="Proton donor" evidence="1">
    <location>
        <position position="81"/>
    </location>
</feature>
<organism evidence="4 5">
    <name type="scientific">Candidatus Lachnoclostridium stercoravium</name>
    <dbReference type="NCBI Taxonomy" id="2838633"/>
    <lineage>
        <taxon>Bacteria</taxon>
        <taxon>Bacillati</taxon>
        <taxon>Bacillota</taxon>
        <taxon>Clostridia</taxon>
        <taxon>Lachnospirales</taxon>
        <taxon>Lachnospiraceae</taxon>
    </lineage>
</organism>
<protein>
    <submittedName>
        <fullName evidence="4">Class II fructose-bisphosphate aldolase</fullName>
    </submittedName>
</protein>
<dbReference type="GO" id="GO:0009025">
    <property type="term" value="F:tagatose-bisphosphate aldolase activity"/>
    <property type="evidence" value="ECO:0007669"/>
    <property type="project" value="TreeGrafter"/>
</dbReference>
<dbReference type="Pfam" id="PF01116">
    <property type="entry name" value="F_bP_aldolase"/>
    <property type="match status" value="1"/>
</dbReference>
<dbReference type="Proteomes" id="UP000823900">
    <property type="component" value="Unassembled WGS sequence"/>
</dbReference>
<comment type="caution">
    <text evidence="4">The sequence shown here is derived from an EMBL/GenBank/DDBJ whole genome shotgun (WGS) entry which is preliminary data.</text>
</comment>
<dbReference type="CDD" id="cd00947">
    <property type="entry name" value="TBP_aldolase_IIB"/>
    <property type="match status" value="1"/>
</dbReference>
<reference evidence="4" key="2">
    <citation type="submission" date="2021-04" db="EMBL/GenBank/DDBJ databases">
        <authorList>
            <person name="Gilroy R."/>
        </authorList>
    </citation>
    <scope>NUCLEOTIDE SEQUENCE</scope>
    <source>
        <strain evidence="4">CHK178-16964</strain>
    </source>
</reference>
<reference evidence="4" key="1">
    <citation type="journal article" date="2021" name="PeerJ">
        <title>Extensive microbial diversity within the chicken gut microbiome revealed by metagenomics and culture.</title>
        <authorList>
            <person name="Gilroy R."/>
            <person name="Ravi A."/>
            <person name="Getino M."/>
            <person name="Pursley I."/>
            <person name="Horton D.L."/>
            <person name="Alikhan N.F."/>
            <person name="Baker D."/>
            <person name="Gharbi K."/>
            <person name="Hall N."/>
            <person name="Watson M."/>
            <person name="Adriaenssens E.M."/>
            <person name="Foster-Nyarko E."/>
            <person name="Jarju S."/>
            <person name="Secka A."/>
            <person name="Antonio M."/>
            <person name="Oren A."/>
            <person name="Chaudhuri R.R."/>
            <person name="La Ragione R."/>
            <person name="Hildebrand F."/>
            <person name="Pallen M.J."/>
        </authorList>
    </citation>
    <scope>NUCLEOTIDE SEQUENCE</scope>
    <source>
        <strain evidence="4">CHK178-16964</strain>
    </source>
</reference>
<feature type="binding site" evidence="2">
    <location>
        <begin position="229"/>
        <end position="232"/>
    </location>
    <ligand>
        <name>dihydroxyacetone phosphate</name>
        <dbReference type="ChEBI" id="CHEBI:57642"/>
    </ligand>
</feature>
<accession>A0A9D2HGA1</accession>
<dbReference type="PANTHER" id="PTHR30304">
    <property type="entry name" value="D-TAGATOSE-1,6-BISPHOSPHATE ALDOLASE"/>
    <property type="match status" value="1"/>
</dbReference>
<feature type="binding site" evidence="3">
    <location>
        <position position="207"/>
    </location>
    <ligand>
        <name>Zn(2+)</name>
        <dbReference type="ChEBI" id="CHEBI:29105"/>
        <label>1</label>
        <note>catalytic</note>
    </ligand>
</feature>
<dbReference type="Gene3D" id="3.20.20.70">
    <property type="entry name" value="Aldolase class I"/>
    <property type="match status" value="1"/>
</dbReference>
<dbReference type="PIRSF" id="PIRSF001359">
    <property type="entry name" value="F_bP_aldolase_II"/>
    <property type="match status" value="1"/>
</dbReference>
<feature type="binding site" evidence="2">
    <location>
        <position position="180"/>
    </location>
    <ligand>
        <name>dihydroxyacetone phosphate</name>
        <dbReference type="ChEBI" id="CHEBI:57642"/>
    </ligand>
</feature>
<feature type="binding site" evidence="3">
    <location>
        <position position="82"/>
    </location>
    <ligand>
        <name>Zn(2+)</name>
        <dbReference type="ChEBI" id="CHEBI:29105"/>
        <label>1</label>
        <note>catalytic</note>
    </ligand>
</feature>
<dbReference type="AlphaFoldDB" id="A0A9D2HGA1"/>
<feature type="binding site" evidence="3">
    <location>
        <position position="133"/>
    </location>
    <ligand>
        <name>Zn(2+)</name>
        <dbReference type="ChEBI" id="CHEBI:29105"/>
        <label>2</label>
    </ligand>
</feature>
<evidence type="ECO:0000256" key="1">
    <source>
        <dbReference type="PIRSR" id="PIRSR001359-1"/>
    </source>
</evidence>
<keyword evidence="3" id="KW-0862">Zinc</keyword>
<dbReference type="EMBL" id="DWZA01000019">
    <property type="protein sequence ID" value="HJA70317.1"/>
    <property type="molecule type" value="Genomic_DNA"/>
</dbReference>
<evidence type="ECO:0000256" key="3">
    <source>
        <dbReference type="PIRSR" id="PIRSR001359-3"/>
    </source>
</evidence>
<evidence type="ECO:0000313" key="4">
    <source>
        <dbReference type="EMBL" id="HJA70317.1"/>
    </source>
</evidence>
<gene>
    <name evidence="4" type="ORF">IAA07_01895</name>
</gene>
<dbReference type="GO" id="GO:0008270">
    <property type="term" value="F:zinc ion binding"/>
    <property type="evidence" value="ECO:0007669"/>
    <property type="project" value="InterPro"/>
</dbReference>
<evidence type="ECO:0000313" key="5">
    <source>
        <dbReference type="Proteomes" id="UP000823900"/>
    </source>
</evidence>
<dbReference type="GO" id="GO:0005975">
    <property type="term" value="P:carbohydrate metabolic process"/>
    <property type="evidence" value="ECO:0007669"/>
    <property type="project" value="InterPro"/>
</dbReference>
<feature type="binding site" evidence="3">
    <location>
        <position position="179"/>
    </location>
    <ligand>
        <name>Zn(2+)</name>
        <dbReference type="ChEBI" id="CHEBI:29105"/>
        <label>1</label>
        <note>catalytic</note>
    </ligand>
</feature>
<comment type="cofactor">
    <cofactor evidence="3">
        <name>Zn(2+)</name>
        <dbReference type="ChEBI" id="CHEBI:29105"/>
    </cofactor>
    <text evidence="3">Binds 2 Zn(2+) ions per subunit. One is catalytic and the other provides a structural contribution.</text>
</comment>
<dbReference type="SUPFAM" id="SSF51569">
    <property type="entry name" value="Aldolase"/>
    <property type="match status" value="1"/>
</dbReference>
<sequence>MLVTMNDLLIPAKKKGYGVGFFNAVNVEMARAVIETAEELRAPVMVGTAEVLLPAMELERVAEYLIPMAKKASVPVCVHYDHGLTFERCLEAIKLGFTSVMYDCSTMSYEQNADQVAEMVKICHAMGVTVEGELGHVGDNEGAGKLENPSDYYTDPDVAADYAARTGIDSLAVAVGNAHGDYKFPPKLDFERIEAIAGKTGLPLVLHGGSGLQDDDFRTAVQKGICKVNIFTDLDKAGKQGVERGLQEGAATMMGLIPYEIAAMKEVVAEKIRLFGSENKA</sequence>
<dbReference type="PANTHER" id="PTHR30304:SF0">
    <property type="entry name" value="D-TAGATOSE-1,6-BISPHOSPHATE ALDOLASE SUBUNIT GATY-RELATED"/>
    <property type="match status" value="1"/>
</dbReference>
<feature type="binding site" evidence="2">
    <location>
        <begin position="208"/>
        <end position="210"/>
    </location>
    <ligand>
        <name>dihydroxyacetone phosphate</name>
        <dbReference type="ChEBI" id="CHEBI:57642"/>
    </ligand>
</feature>
<evidence type="ECO:0000256" key="2">
    <source>
        <dbReference type="PIRSR" id="PIRSR001359-2"/>
    </source>
</evidence>
<feature type="binding site" evidence="3">
    <location>
        <position position="103"/>
    </location>
    <ligand>
        <name>Zn(2+)</name>
        <dbReference type="ChEBI" id="CHEBI:29105"/>
        <label>2</label>
    </ligand>
</feature>
<dbReference type="NCBIfam" id="TIGR00167">
    <property type="entry name" value="cbbA"/>
    <property type="match status" value="1"/>
</dbReference>
<dbReference type="InterPro" id="IPR013785">
    <property type="entry name" value="Aldolase_TIM"/>
</dbReference>
<dbReference type="GO" id="GO:0005829">
    <property type="term" value="C:cytosol"/>
    <property type="evidence" value="ECO:0007669"/>
    <property type="project" value="TreeGrafter"/>
</dbReference>
<name>A0A9D2HGA1_9FIRM</name>
<dbReference type="InterPro" id="IPR000771">
    <property type="entry name" value="FBA_II"/>
</dbReference>